<feature type="compositionally biased region" description="Polar residues" evidence="11">
    <location>
        <begin position="659"/>
        <end position="671"/>
    </location>
</feature>
<dbReference type="EC" id="2.4.1.11" evidence="3 10"/>
<evidence type="ECO:0000256" key="4">
    <source>
        <dbReference type="ARBA" id="ARBA00022553"/>
    </source>
</evidence>
<comment type="function">
    <text evidence="10">Transfers the glycosyl residue from UDP-Glc to the non-reducing end of alpha-1,4-glucan.</text>
</comment>
<evidence type="ECO:0000256" key="5">
    <source>
        <dbReference type="ARBA" id="ARBA00022676"/>
    </source>
</evidence>
<dbReference type="GO" id="GO:0004373">
    <property type="term" value="F:alpha-1,4-glucan glucosyltransferase (UDP-glucose donor) activity"/>
    <property type="evidence" value="ECO:0007669"/>
    <property type="project" value="UniProtKB-EC"/>
</dbReference>
<dbReference type="EMBL" id="BDGG01000004">
    <property type="protein sequence ID" value="GAU97511.1"/>
    <property type="molecule type" value="Genomic_DNA"/>
</dbReference>
<evidence type="ECO:0000256" key="7">
    <source>
        <dbReference type="ARBA" id="ARBA00023056"/>
    </source>
</evidence>
<dbReference type="AlphaFoldDB" id="A0A1D1V734"/>
<comment type="similarity">
    <text evidence="2 10">Belongs to the glycosyltransferase 3 family.</text>
</comment>
<reference evidence="12 13" key="1">
    <citation type="journal article" date="2016" name="Nat. Commun.">
        <title>Extremotolerant tardigrade genome and improved radiotolerance of human cultured cells by tardigrade-unique protein.</title>
        <authorList>
            <person name="Hashimoto T."/>
            <person name="Horikawa D.D."/>
            <person name="Saito Y."/>
            <person name="Kuwahara H."/>
            <person name="Kozuka-Hata H."/>
            <person name="Shin-I T."/>
            <person name="Minakuchi Y."/>
            <person name="Ohishi K."/>
            <person name="Motoyama A."/>
            <person name="Aizu T."/>
            <person name="Enomoto A."/>
            <person name="Kondo K."/>
            <person name="Tanaka S."/>
            <person name="Hara Y."/>
            <person name="Koshikawa S."/>
            <person name="Sagara H."/>
            <person name="Miura T."/>
            <person name="Yokobori S."/>
            <person name="Miyagawa K."/>
            <person name="Suzuki Y."/>
            <person name="Kubo T."/>
            <person name="Oyama M."/>
            <person name="Kohara Y."/>
            <person name="Fujiyama A."/>
            <person name="Arakawa K."/>
            <person name="Katayama T."/>
            <person name="Toyoda A."/>
            <person name="Kunieda T."/>
        </authorList>
    </citation>
    <scope>NUCLEOTIDE SEQUENCE [LARGE SCALE GENOMIC DNA]</scope>
    <source>
        <strain evidence="12 13">YOKOZUNA-1</strain>
    </source>
</reference>
<evidence type="ECO:0000256" key="1">
    <source>
        <dbReference type="ARBA" id="ARBA00004964"/>
    </source>
</evidence>
<dbReference type="OrthoDB" id="6335297at2759"/>
<sequence>MEQAENMMNRKMRRSNSIAKNLRRLQGFDTQVEYDHGKSAEEEHRYLFEIAWEVANKVGGIYTVIRSKAEVTVNEMGNQYILLGPYNEHCVRTEVEVMEPDTDVLKKSIEDMKNQGIGVVFGRWLIEGYPRVVLFKIESAAWKLEEWKGELWNATRIGIPWQDKESNDTVIFGFLVAWFIGQFRANCKEQPYIACQFHEWMAGVGLILCRTRHIDVTTIFTTHATLLGRYLCAGAVDFYNNLDKFDLDKEAGDRGIYHRYCMERAAANCAHVFTTVSQITADEAIHLLKRKPDVITPNGLNVKKYTAVHEFQNLHALAKKKIENFVRGHFYGHYDFDLDKTLYFFTAGRYEFSNKGCDLFIEALARLNYYLKACGSDTTIVCFVIMPALTNNYNVDSLRGQAVVKQLKDTVRDIQESIGKRIFDVCLRGNLPKPNELLTEDETVRLKRCMYGAQRSNLPPICTHNMVTDSTDPVLNALRRCHLFNQRSDRVKVVFHPEFLSSTSPLLPMDYDEFVRGCHLGVFPSYYEPWGYTPAECTVMGIPSVSTNLSGFGCFMEDHVADPQSYGIYIVDRRFKSAEESVKQLAQNLFDFCQQTRRQRIIQRNRTERLSDILDWKNLGQYYVRARQLALAKVFPDKFEEDQPDASRRQISRPGSAAGSPQGSRASTPTPGSGSDSDKDKDKKNTDGASNSTTFNGHSNSYSSPSSSEDEDEEGRRYE</sequence>
<evidence type="ECO:0000256" key="8">
    <source>
        <dbReference type="ARBA" id="ARBA00047345"/>
    </source>
</evidence>
<dbReference type="PANTHER" id="PTHR10176">
    <property type="entry name" value="GLYCOGEN SYNTHASE"/>
    <property type="match status" value="1"/>
</dbReference>
<keyword evidence="13" id="KW-1185">Reference proteome</keyword>
<dbReference type="Proteomes" id="UP000186922">
    <property type="component" value="Unassembled WGS sequence"/>
</dbReference>
<evidence type="ECO:0000313" key="12">
    <source>
        <dbReference type="EMBL" id="GAU97511.1"/>
    </source>
</evidence>
<dbReference type="SUPFAM" id="SSF53756">
    <property type="entry name" value="UDP-Glycosyltransferase/glycogen phosphorylase"/>
    <property type="match status" value="2"/>
</dbReference>
<dbReference type="PANTHER" id="PTHR10176:SF3">
    <property type="entry name" value="GLYCOGEN [STARCH] SYNTHASE"/>
    <property type="match status" value="1"/>
</dbReference>
<keyword evidence="6 10" id="KW-0808">Transferase</keyword>
<evidence type="ECO:0000256" key="6">
    <source>
        <dbReference type="ARBA" id="ARBA00022679"/>
    </source>
</evidence>
<proteinExistence type="inferred from homology"/>
<accession>A0A1D1V734</accession>
<dbReference type="FunFam" id="3.40.50.2000:FF:000014">
    <property type="entry name" value="Glycogen [starch] synthase"/>
    <property type="match status" value="1"/>
</dbReference>
<keyword evidence="4" id="KW-0597">Phosphoprotein</keyword>
<dbReference type="STRING" id="947166.A0A1D1V734"/>
<evidence type="ECO:0000256" key="2">
    <source>
        <dbReference type="ARBA" id="ARBA00010686"/>
    </source>
</evidence>
<evidence type="ECO:0000313" key="13">
    <source>
        <dbReference type="Proteomes" id="UP000186922"/>
    </source>
</evidence>
<dbReference type="InterPro" id="IPR008631">
    <property type="entry name" value="Glycogen_synth"/>
</dbReference>
<name>A0A1D1V734_RAMVA</name>
<dbReference type="Gene3D" id="3.40.50.2000">
    <property type="entry name" value="Glycogen Phosphorylase B"/>
    <property type="match status" value="2"/>
</dbReference>
<dbReference type="GO" id="GO:0005737">
    <property type="term" value="C:cytoplasm"/>
    <property type="evidence" value="ECO:0007669"/>
    <property type="project" value="TreeGrafter"/>
</dbReference>
<gene>
    <name evidence="12" type="primary">RvY_08793-1</name>
    <name evidence="12" type="synonym">RvY_08793.1</name>
    <name evidence="12" type="ORF">RvY_08793</name>
</gene>
<comment type="pathway">
    <text evidence="1 10">Glycan biosynthesis; glycogen biosynthesis.</text>
</comment>
<feature type="region of interest" description="Disordered" evidence="11">
    <location>
        <begin position="639"/>
        <end position="719"/>
    </location>
</feature>
<dbReference type="FunFam" id="3.40.50.2000:FF:000028">
    <property type="entry name" value="Glycogen [starch] synthase"/>
    <property type="match status" value="1"/>
</dbReference>
<comment type="caution">
    <text evidence="12">The sequence shown here is derived from an EMBL/GenBank/DDBJ whole genome shotgun (WGS) entry which is preliminary data.</text>
</comment>
<feature type="compositionally biased region" description="Basic and acidic residues" evidence="11">
    <location>
        <begin position="676"/>
        <end position="686"/>
    </location>
</feature>
<evidence type="ECO:0000256" key="11">
    <source>
        <dbReference type="SAM" id="MobiDB-lite"/>
    </source>
</evidence>
<organism evidence="12 13">
    <name type="scientific">Ramazzottius varieornatus</name>
    <name type="common">Water bear</name>
    <name type="synonym">Tardigrade</name>
    <dbReference type="NCBI Taxonomy" id="947166"/>
    <lineage>
        <taxon>Eukaryota</taxon>
        <taxon>Metazoa</taxon>
        <taxon>Ecdysozoa</taxon>
        <taxon>Tardigrada</taxon>
        <taxon>Eutardigrada</taxon>
        <taxon>Parachela</taxon>
        <taxon>Hypsibioidea</taxon>
        <taxon>Ramazzottiidae</taxon>
        <taxon>Ramazzottius</taxon>
    </lineage>
</organism>
<evidence type="ECO:0000256" key="10">
    <source>
        <dbReference type="RuleBase" id="RU363104"/>
    </source>
</evidence>
<evidence type="ECO:0000256" key="9">
    <source>
        <dbReference type="ARBA" id="ARBA00073454"/>
    </source>
</evidence>
<keyword evidence="7 10" id="KW-0320">Glycogen biosynthesis</keyword>
<dbReference type="UniPathway" id="UPA00164"/>
<keyword evidence="5 10" id="KW-0328">Glycosyltransferase</keyword>
<dbReference type="Pfam" id="PF05693">
    <property type="entry name" value="Glycogen_syn"/>
    <property type="match status" value="1"/>
</dbReference>
<dbReference type="CDD" id="cd03793">
    <property type="entry name" value="GT3_GSY2-like"/>
    <property type="match status" value="1"/>
</dbReference>
<comment type="catalytic activity">
    <reaction evidence="8">
        <text>[(1-&gt;4)-alpha-D-glucosyl](n) + UDP-alpha-D-glucose = [(1-&gt;4)-alpha-D-glucosyl](n+1) + UDP + H(+)</text>
        <dbReference type="Rhea" id="RHEA:18549"/>
        <dbReference type="Rhea" id="RHEA-COMP:9584"/>
        <dbReference type="Rhea" id="RHEA-COMP:9587"/>
        <dbReference type="ChEBI" id="CHEBI:15378"/>
        <dbReference type="ChEBI" id="CHEBI:15444"/>
        <dbReference type="ChEBI" id="CHEBI:58223"/>
        <dbReference type="ChEBI" id="CHEBI:58885"/>
        <dbReference type="EC" id="2.4.1.11"/>
    </reaction>
    <physiologicalReaction direction="left-to-right" evidence="8">
        <dbReference type="Rhea" id="RHEA:18550"/>
    </physiologicalReaction>
</comment>
<dbReference type="GO" id="GO:0005978">
    <property type="term" value="P:glycogen biosynthetic process"/>
    <property type="evidence" value="ECO:0007669"/>
    <property type="project" value="UniProtKB-UniPathway"/>
</dbReference>
<protein>
    <recommendedName>
        <fullName evidence="9 10">Glycogen [starch] synthase</fullName>
        <ecNumber evidence="3 10">2.4.1.11</ecNumber>
    </recommendedName>
</protein>
<evidence type="ECO:0000256" key="3">
    <source>
        <dbReference type="ARBA" id="ARBA00012558"/>
    </source>
</evidence>
<feature type="compositionally biased region" description="Low complexity" evidence="11">
    <location>
        <begin position="696"/>
        <end position="707"/>
    </location>
</feature>